<feature type="transmembrane region" description="Helical" evidence="1">
    <location>
        <begin position="91"/>
        <end position="109"/>
    </location>
</feature>
<feature type="transmembrane region" description="Helical" evidence="1">
    <location>
        <begin position="242"/>
        <end position="262"/>
    </location>
</feature>
<keyword evidence="1" id="KW-0472">Membrane</keyword>
<keyword evidence="1" id="KW-0812">Transmembrane</keyword>
<proteinExistence type="predicted"/>
<accession>A0ABW2DM61</accession>
<dbReference type="SUPFAM" id="SSF103481">
    <property type="entry name" value="Multidrug resistance efflux transporter EmrE"/>
    <property type="match status" value="2"/>
</dbReference>
<dbReference type="InterPro" id="IPR037185">
    <property type="entry name" value="EmrE-like"/>
</dbReference>
<comment type="caution">
    <text evidence="3">The sequence shown here is derived from an EMBL/GenBank/DDBJ whole genome shotgun (WGS) entry which is preliminary data.</text>
</comment>
<feature type="transmembrane region" description="Helical" evidence="1">
    <location>
        <begin position="274"/>
        <end position="294"/>
    </location>
</feature>
<keyword evidence="1" id="KW-1133">Transmembrane helix</keyword>
<evidence type="ECO:0000313" key="4">
    <source>
        <dbReference type="Proteomes" id="UP001596405"/>
    </source>
</evidence>
<feature type="transmembrane region" description="Helical" evidence="1">
    <location>
        <begin position="121"/>
        <end position="137"/>
    </location>
</feature>
<feature type="transmembrane region" description="Helical" evidence="1">
    <location>
        <begin position="176"/>
        <end position="195"/>
    </location>
</feature>
<dbReference type="InterPro" id="IPR000620">
    <property type="entry name" value="EamA_dom"/>
</dbReference>
<reference evidence="4" key="1">
    <citation type="journal article" date="2019" name="Int. J. Syst. Evol. Microbiol.">
        <title>The Global Catalogue of Microorganisms (GCM) 10K type strain sequencing project: providing services to taxonomists for standard genome sequencing and annotation.</title>
        <authorList>
            <consortium name="The Broad Institute Genomics Platform"/>
            <consortium name="The Broad Institute Genome Sequencing Center for Infectious Disease"/>
            <person name="Wu L."/>
            <person name="Ma J."/>
        </authorList>
    </citation>
    <scope>NUCLEOTIDE SEQUENCE [LARGE SCALE GENOMIC DNA]</scope>
    <source>
        <strain evidence="4">CGMCC 4.7393</strain>
    </source>
</reference>
<organism evidence="3 4">
    <name type="scientific">Rufibacter roseus</name>
    <dbReference type="NCBI Taxonomy" id="1567108"/>
    <lineage>
        <taxon>Bacteria</taxon>
        <taxon>Pseudomonadati</taxon>
        <taxon>Bacteroidota</taxon>
        <taxon>Cytophagia</taxon>
        <taxon>Cytophagales</taxon>
        <taxon>Hymenobacteraceae</taxon>
        <taxon>Rufibacter</taxon>
    </lineage>
</organism>
<dbReference type="EMBL" id="JBHSYQ010000003">
    <property type="protein sequence ID" value="MFC6997419.1"/>
    <property type="molecule type" value="Genomic_DNA"/>
</dbReference>
<feature type="transmembrane region" description="Helical" evidence="1">
    <location>
        <begin position="215"/>
        <end position="235"/>
    </location>
</feature>
<protein>
    <submittedName>
        <fullName evidence="3">DMT family transporter</fullName>
    </submittedName>
</protein>
<dbReference type="RefSeq" id="WP_066615760.1">
    <property type="nucleotide sequence ID" value="NZ_JBHSYQ010000003.1"/>
</dbReference>
<name>A0ABW2DM61_9BACT</name>
<feature type="transmembrane region" description="Helical" evidence="1">
    <location>
        <begin position="66"/>
        <end position="85"/>
    </location>
</feature>
<evidence type="ECO:0000313" key="3">
    <source>
        <dbReference type="EMBL" id="MFC6997419.1"/>
    </source>
</evidence>
<dbReference type="PANTHER" id="PTHR22911">
    <property type="entry name" value="ACYL-MALONYL CONDENSING ENZYME-RELATED"/>
    <property type="match status" value="1"/>
</dbReference>
<feature type="transmembrane region" description="Helical" evidence="1">
    <location>
        <begin position="12"/>
        <end position="31"/>
    </location>
</feature>
<evidence type="ECO:0000259" key="2">
    <source>
        <dbReference type="Pfam" id="PF00892"/>
    </source>
</evidence>
<dbReference type="Pfam" id="PF00892">
    <property type="entry name" value="EamA"/>
    <property type="match status" value="2"/>
</dbReference>
<keyword evidence="4" id="KW-1185">Reference proteome</keyword>
<feature type="domain" description="EamA" evidence="2">
    <location>
        <begin position="17"/>
        <end position="137"/>
    </location>
</feature>
<sequence>MEAPRFKDFFELHFIILLWGFTAILGKLISIPAVELVFYRTLFTALALAVLIKYRKQPFNIGRAEIIKIASVGFLIAGHWILFFASARVSSVSICLAGLSTASLWTSILEPIFTNKKIKPHEVALAVLIMVGLYIIFRFEFDHALGIFMAVASAFLASCFTIINSGLTKRLPATTITCYEMAGAWLATTLFLPFYQLWLSENGELQLGVNTSDVLWIGILTIVCTFYAYTAAVRLMQKFSAYTMNLTVNLEPVYGILLAFFIFKEGERMSAGFYYGAAIILFSVFLHPILEALINRRQRKLKSALPN</sequence>
<gene>
    <name evidence="3" type="ORF">ACFQHR_07270</name>
</gene>
<dbReference type="PANTHER" id="PTHR22911:SF79">
    <property type="entry name" value="MOBA-LIKE NTP TRANSFERASE DOMAIN-CONTAINING PROTEIN"/>
    <property type="match status" value="1"/>
</dbReference>
<feature type="transmembrane region" description="Helical" evidence="1">
    <location>
        <begin position="37"/>
        <end position="54"/>
    </location>
</feature>
<dbReference type="Proteomes" id="UP001596405">
    <property type="component" value="Unassembled WGS sequence"/>
</dbReference>
<feature type="transmembrane region" description="Helical" evidence="1">
    <location>
        <begin position="143"/>
        <end position="164"/>
    </location>
</feature>
<feature type="domain" description="EamA" evidence="2">
    <location>
        <begin position="145"/>
        <end position="286"/>
    </location>
</feature>
<evidence type="ECO:0000256" key="1">
    <source>
        <dbReference type="SAM" id="Phobius"/>
    </source>
</evidence>